<sequence>MVSSKAVLPSLVLVLRLLALGLLAGSIALIVTDNVKVNSVFLVGGNFTLSFKDIYSYRYVLGIAAVGCAYTLLHIPLAAITIATRKRVIGGKANVALFLICADLVFAIAFATGAGACFGVSYDLKRYTDEVHDRLDSATKARSDIIKIYHDLDRFYVHGYAAASLMLAAAKCIAVVIVISVYAIVK</sequence>
<organism evidence="10 11">
    <name type="scientific">Lolium multiflorum</name>
    <name type="common">Italian ryegrass</name>
    <name type="synonym">Lolium perenne subsp. multiflorum</name>
    <dbReference type="NCBI Taxonomy" id="4521"/>
    <lineage>
        <taxon>Eukaryota</taxon>
        <taxon>Viridiplantae</taxon>
        <taxon>Streptophyta</taxon>
        <taxon>Embryophyta</taxon>
        <taxon>Tracheophyta</taxon>
        <taxon>Spermatophyta</taxon>
        <taxon>Magnoliopsida</taxon>
        <taxon>Liliopsida</taxon>
        <taxon>Poales</taxon>
        <taxon>Poaceae</taxon>
        <taxon>BOP clade</taxon>
        <taxon>Pooideae</taxon>
        <taxon>Poodae</taxon>
        <taxon>Poeae</taxon>
        <taxon>Poeae Chloroplast Group 2 (Poeae type)</taxon>
        <taxon>Loliodinae</taxon>
        <taxon>Loliinae</taxon>
        <taxon>Lolium</taxon>
    </lineage>
</organism>
<evidence type="ECO:0000313" key="10">
    <source>
        <dbReference type="EMBL" id="KAK1686845.1"/>
    </source>
</evidence>
<dbReference type="InterPro" id="IPR006702">
    <property type="entry name" value="CASP_dom"/>
</dbReference>
<dbReference type="PANTHER" id="PTHR33573">
    <property type="entry name" value="CASP-LIKE PROTEIN 4A4"/>
    <property type="match status" value="1"/>
</dbReference>
<dbReference type="EMBL" id="JAUUTY010000002">
    <property type="protein sequence ID" value="KAK1686845.1"/>
    <property type="molecule type" value="Genomic_DNA"/>
</dbReference>
<comment type="similarity">
    <text evidence="2 8">Belongs to the Casparian strip membrane proteins (CASP) family.</text>
</comment>
<dbReference type="Pfam" id="PF04535">
    <property type="entry name" value="CASP_dom"/>
    <property type="match status" value="1"/>
</dbReference>
<keyword evidence="6 8" id="KW-1133">Transmembrane helix</keyword>
<evidence type="ECO:0000259" key="9">
    <source>
        <dbReference type="Pfam" id="PF04535"/>
    </source>
</evidence>
<evidence type="ECO:0000256" key="1">
    <source>
        <dbReference type="ARBA" id="ARBA00004651"/>
    </source>
</evidence>
<evidence type="ECO:0000256" key="2">
    <source>
        <dbReference type="ARBA" id="ARBA00007651"/>
    </source>
</evidence>
<keyword evidence="7 8" id="KW-0472">Membrane</keyword>
<proteinExistence type="inferred from homology"/>
<dbReference type="PANTHER" id="PTHR33573:SF19">
    <property type="entry name" value="CASP-LIKE PROTEIN"/>
    <property type="match status" value="1"/>
</dbReference>
<comment type="caution">
    <text evidence="8">Lacks conserved residue(s) required for the propagation of feature annotation.</text>
</comment>
<evidence type="ECO:0000256" key="4">
    <source>
        <dbReference type="ARBA" id="ARBA00022475"/>
    </source>
</evidence>
<dbReference type="Proteomes" id="UP001231189">
    <property type="component" value="Unassembled WGS sequence"/>
</dbReference>
<dbReference type="AlphaFoldDB" id="A0AAD8TQC6"/>
<name>A0AAD8TQC6_LOLMU</name>
<comment type="caution">
    <text evidence="10">The sequence shown here is derived from an EMBL/GenBank/DDBJ whole genome shotgun (WGS) entry which is preliminary data.</text>
</comment>
<gene>
    <name evidence="10" type="ORF">QYE76_047693</name>
</gene>
<keyword evidence="11" id="KW-1185">Reference proteome</keyword>
<evidence type="ECO:0000256" key="5">
    <source>
        <dbReference type="ARBA" id="ARBA00022692"/>
    </source>
</evidence>
<feature type="transmembrane region" description="Helical" evidence="8">
    <location>
        <begin position="56"/>
        <end position="83"/>
    </location>
</feature>
<keyword evidence="5 8" id="KW-0812">Transmembrane</keyword>
<evidence type="ECO:0000256" key="6">
    <source>
        <dbReference type="ARBA" id="ARBA00022989"/>
    </source>
</evidence>
<keyword evidence="4 8" id="KW-1003">Cell membrane</keyword>
<accession>A0AAD8TQC6</accession>
<feature type="transmembrane region" description="Helical" evidence="8">
    <location>
        <begin position="95"/>
        <end position="122"/>
    </location>
</feature>
<feature type="domain" description="Casparian strip membrane protein" evidence="9">
    <location>
        <begin position="9"/>
        <end position="129"/>
    </location>
</feature>
<protein>
    <recommendedName>
        <fullName evidence="8">CASP-like protein</fullName>
    </recommendedName>
</protein>
<reference evidence="10" key="1">
    <citation type="submission" date="2023-07" db="EMBL/GenBank/DDBJ databases">
        <title>A chromosome-level genome assembly of Lolium multiflorum.</title>
        <authorList>
            <person name="Chen Y."/>
            <person name="Copetti D."/>
            <person name="Kolliker R."/>
            <person name="Studer B."/>
        </authorList>
    </citation>
    <scope>NUCLEOTIDE SEQUENCE</scope>
    <source>
        <strain evidence="10">02402/16</strain>
        <tissue evidence="10">Leaf</tissue>
    </source>
</reference>
<dbReference type="GO" id="GO:0005886">
    <property type="term" value="C:plasma membrane"/>
    <property type="evidence" value="ECO:0007669"/>
    <property type="project" value="UniProtKB-SubCell"/>
</dbReference>
<evidence type="ECO:0000256" key="8">
    <source>
        <dbReference type="RuleBase" id="RU361233"/>
    </source>
</evidence>
<comment type="subcellular location">
    <subcellularLocation>
        <location evidence="1 8">Cell membrane</location>
        <topology evidence="1 8">Multi-pass membrane protein</topology>
    </subcellularLocation>
</comment>
<feature type="transmembrane region" description="Helical" evidence="8">
    <location>
        <begin position="160"/>
        <end position="185"/>
    </location>
</feature>
<evidence type="ECO:0000256" key="3">
    <source>
        <dbReference type="ARBA" id="ARBA00011489"/>
    </source>
</evidence>
<evidence type="ECO:0000256" key="7">
    <source>
        <dbReference type="ARBA" id="ARBA00023136"/>
    </source>
</evidence>
<evidence type="ECO:0000313" key="11">
    <source>
        <dbReference type="Proteomes" id="UP001231189"/>
    </source>
</evidence>
<comment type="subunit">
    <text evidence="3 8">Homodimer and heterodimers.</text>
</comment>